<protein>
    <submittedName>
        <fullName evidence="6">Membrane-associated proteins in eicosanoid and glutathione metabolism</fullName>
    </submittedName>
</protein>
<evidence type="ECO:0000313" key="7">
    <source>
        <dbReference type="Proteomes" id="UP000800235"/>
    </source>
</evidence>
<keyword evidence="7" id="KW-1185">Reference proteome</keyword>
<dbReference type="GO" id="GO:0005783">
    <property type="term" value="C:endoplasmic reticulum"/>
    <property type="evidence" value="ECO:0007669"/>
    <property type="project" value="TreeGrafter"/>
</dbReference>
<accession>A0A9P4NUZ3</accession>
<keyword evidence="3 5" id="KW-1133">Transmembrane helix</keyword>
<feature type="transmembrane region" description="Helical" evidence="5">
    <location>
        <begin position="85"/>
        <end position="110"/>
    </location>
</feature>
<dbReference type="PANTHER" id="PTHR10250">
    <property type="entry name" value="MICROSOMAL GLUTATHIONE S-TRANSFERASE"/>
    <property type="match status" value="1"/>
</dbReference>
<evidence type="ECO:0000256" key="4">
    <source>
        <dbReference type="ARBA" id="ARBA00023136"/>
    </source>
</evidence>
<dbReference type="PANTHER" id="PTHR10250:SF26">
    <property type="entry name" value="GLUTATHIONE S-TRANSFERASE 3, MITOCHONDRIAL"/>
    <property type="match status" value="1"/>
</dbReference>
<dbReference type="Pfam" id="PF01124">
    <property type="entry name" value="MAPEG"/>
    <property type="match status" value="1"/>
</dbReference>
<dbReference type="InterPro" id="IPR023352">
    <property type="entry name" value="MAPEG-like_dom_sf"/>
</dbReference>
<dbReference type="InterPro" id="IPR001129">
    <property type="entry name" value="Membr-assoc_MAPEG"/>
</dbReference>
<keyword evidence="2 5" id="KW-0812">Transmembrane</keyword>
<evidence type="ECO:0000256" key="1">
    <source>
        <dbReference type="ARBA" id="ARBA00004141"/>
    </source>
</evidence>
<dbReference type="GO" id="GO:0004364">
    <property type="term" value="F:glutathione transferase activity"/>
    <property type="evidence" value="ECO:0007669"/>
    <property type="project" value="TreeGrafter"/>
</dbReference>
<dbReference type="SUPFAM" id="SSF161084">
    <property type="entry name" value="MAPEG domain-like"/>
    <property type="match status" value="1"/>
</dbReference>
<feature type="transmembrane region" description="Helical" evidence="5">
    <location>
        <begin position="12"/>
        <end position="30"/>
    </location>
</feature>
<dbReference type="GO" id="GO:0016020">
    <property type="term" value="C:membrane"/>
    <property type="evidence" value="ECO:0007669"/>
    <property type="project" value="UniProtKB-SubCell"/>
</dbReference>
<comment type="subcellular location">
    <subcellularLocation>
        <location evidence="1">Membrane</location>
        <topology evidence="1">Multi-pass membrane protein</topology>
    </subcellularLocation>
</comment>
<name>A0A9P4NUZ3_9PEZI</name>
<dbReference type="OrthoDB" id="410651at2759"/>
<feature type="transmembrane region" description="Helical" evidence="5">
    <location>
        <begin position="130"/>
        <end position="151"/>
    </location>
</feature>
<dbReference type="InterPro" id="IPR050997">
    <property type="entry name" value="MAPEG"/>
</dbReference>
<evidence type="ECO:0000256" key="2">
    <source>
        <dbReference type="ARBA" id="ARBA00022692"/>
    </source>
</evidence>
<reference evidence="6" key="1">
    <citation type="journal article" date="2020" name="Stud. Mycol.">
        <title>101 Dothideomycetes genomes: a test case for predicting lifestyles and emergence of pathogens.</title>
        <authorList>
            <person name="Haridas S."/>
            <person name="Albert R."/>
            <person name="Binder M."/>
            <person name="Bloem J."/>
            <person name="Labutti K."/>
            <person name="Salamov A."/>
            <person name="Andreopoulos B."/>
            <person name="Baker S."/>
            <person name="Barry K."/>
            <person name="Bills G."/>
            <person name="Bluhm B."/>
            <person name="Cannon C."/>
            <person name="Castanera R."/>
            <person name="Culley D."/>
            <person name="Daum C."/>
            <person name="Ezra D."/>
            <person name="Gonzalez J."/>
            <person name="Henrissat B."/>
            <person name="Kuo A."/>
            <person name="Liang C."/>
            <person name="Lipzen A."/>
            <person name="Lutzoni F."/>
            <person name="Magnuson J."/>
            <person name="Mondo S."/>
            <person name="Nolan M."/>
            <person name="Ohm R."/>
            <person name="Pangilinan J."/>
            <person name="Park H.-J."/>
            <person name="Ramirez L."/>
            <person name="Alfaro M."/>
            <person name="Sun H."/>
            <person name="Tritt A."/>
            <person name="Yoshinaga Y."/>
            <person name="Zwiers L.-H."/>
            <person name="Turgeon B."/>
            <person name="Goodwin S."/>
            <person name="Spatafora J."/>
            <person name="Crous P."/>
            <person name="Grigoriev I."/>
        </authorList>
    </citation>
    <scope>NUCLEOTIDE SEQUENCE</scope>
    <source>
        <strain evidence="6">CBS 130266</strain>
    </source>
</reference>
<dbReference type="Gene3D" id="1.20.120.550">
    <property type="entry name" value="Membrane associated eicosanoid/glutathione metabolism-like domain"/>
    <property type="match status" value="1"/>
</dbReference>
<proteinExistence type="predicted"/>
<evidence type="ECO:0000256" key="5">
    <source>
        <dbReference type="SAM" id="Phobius"/>
    </source>
</evidence>
<keyword evidence="4 5" id="KW-0472">Membrane</keyword>
<dbReference type="Proteomes" id="UP000800235">
    <property type="component" value="Unassembled WGS sequence"/>
</dbReference>
<evidence type="ECO:0000256" key="3">
    <source>
        <dbReference type="ARBA" id="ARBA00022989"/>
    </source>
</evidence>
<organism evidence="6 7">
    <name type="scientific">Tothia fuscella</name>
    <dbReference type="NCBI Taxonomy" id="1048955"/>
    <lineage>
        <taxon>Eukaryota</taxon>
        <taxon>Fungi</taxon>
        <taxon>Dikarya</taxon>
        <taxon>Ascomycota</taxon>
        <taxon>Pezizomycotina</taxon>
        <taxon>Dothideomycetes</taxon>
        <taxon>Pleosporomycetidae</taxon>
        <taxon>Venturiales</taxon>
        <taxon>Cylindrosympodiaceae</taxon>
        <taxon>Tothia</taxon>
    </lineage>
</organism>
<dbReference type="GO" id="GO:0005635">
    <property type="term" value="C:nuclear envelope"/>
    <property type="evidence" value="ECO:0007669"/>
    <property type="project" value="TreeGrafter"/>
</dbReference>
<dbReference type="EMBL" id="MU007030">
    <property type="protein sequence ID" value="KAF2431744.1"/>
    <property type="molecule type" value="Genomic_DNA"/>
</dbReference>
<dbReference type="GO" id="GO:0004602">
    <property type="term" value="F:glutathione peroxidase activity"/>
    <property type="evidence" value="ECO:0007669"/>
    <property type="project" value="TreeGrafter"/>
</dbReference>
<comment type="caution">
    <text evidence="6">The sequence shown here is derived from an EMBL/GenBank/DDBJ whole genome shotgun (WGS) entry which is preliminary data.</text>
</comment>
<dbReference type="AlphaFoldDB" id="A0A9P4NUZ3"/>
<gene>
    <name evidence="6" type="ORF">EJ08DRAFT_648714</name>
</gene>
<sequence length="156" mass="17390">MSVQLTIPREYGYVLAVASATMFFSMWQGLRVGPFRKAAKIPYPQPYASPEELASEKDPARKQAMYLFNCAQRAHGNFLENYPAVLPAILIAGLGYPRGAAVSGALWTVLRWVYARGYTRKDMTNGKGRLMGSGFWIVQTVLFGMVGKMAWDILMV</sequence>
<evidence type="ECO:0000313" key="6">
    <source>
        <dbReference type="EMBL" id="KAF2431744.1"/>
    </source>
</evidence>